<evidence type="ECO:0000313" key="2">
    <source>
        <dbReference type="Proteomes" id="UP000821865"/>
    </source>
</evidence>
<comment type="caution">
    <text evidence="1">The sequence shown here is derived from an EMBL/GenBank/DDBJ whole genome shotgun (WGS) entry which is preliminary data.</text>
</comment>
<keyword evidence="2" id="KW-1185">Reference proteome</keyword>
<protein>
    <submittedName>
        <fullName evidence="1">Uncharacterized protein</fullName>
    </submittedName>
</protein>
<sequence>MCGDGYRPHAGVGALPLYIWRRSPDTRGSDHFPIFLVPHGAAHVPTRTYSVVKWPRFRELCAVVPVSEGGLFGHIAECARAATTRCVVPAGTPVPDIKQLNLRAAGRGAQRVAMHTDKKEHWTVYNRLDAVCRRHAQQRRSASWSSLCSSLDNATARSRPWRILSAVLRPRVPRCPALSIAVARGITNAQLAELLAATLCPPPAAATRPTGGILQPHPHPRRELMPPRRYFPLAGTLAEIDALCAAEFSIGELRTVLASRRCRSAPGSDDITYQMLRNFDRDQLHLLDAYNTVWRTGVIPKECSEAVVVPLLKNGKPSSYPASYRPVSLTSAAGKVFQAMALRRLES</sequence>
<dbReference type="Proteomes" id="UP000821865">
    <property type="component" value="Chromosome 7"/>
</dbReference>
<proteinExistence type="predicted"/>
<gene>
    <name evidence="1" type="ORF">HPB49_002037</name>
</gene>
<evidence type="ECO:0000313" key="1">
    <source>
        <dbReference type="EMBL" id="KAH7940568.1"/>
    </source>
</evidence>
<dbReference type="EMBL" id="CM023476">
    <property type="protein sequence ID" value="KAH7940568.1"/>
    <property type="molecule type" value="Genomic_DNA"/>
</dbReference>
<name>A0ACB8CCU0_DERSI</name>
<reference evidence="1" key="1">
    <citation type="submission" date="2020-05" db="EMBL/GenBank/DDBJ databases">
        <title>Large-scale comparative analyses of tick genomes elucidate their genetic diversity and vector capacities.</title>
        <authorList>
            <person name="Jia N."/>
            <person name="Wang J."/>
            <person name="Shi W."/>
            <person name="Du L."/>
            <person name="Sun Y."/>
            <person name="Zhan W."/>
            <person name="Jiang J."/>
            <person name="Wang Q."/>
            <person name="Zhang B."/>
            <person name="Ji P."/>
            <person name="Sakyi L.B."/>
            <person name="Cui X."/>
            <person name="Yuan T."/>
            <person name="Jiang B."/>
            <person name="Yang W."/>
            <person name="Lam T.T.-Y."/>
            <person name="Chang Q."/>
            <person name="Ding S."/>
            <person name="Wang X."/>
            <person name="Zhu J."/>
            <person name="Ruan X."/>
            <person name="Zhao L."/>
            <person name="Wei J."/>
            <person name="Que T."/>
            <person name="Du C."/>
            <person name="Cheng J."/>
            <person name="Dai P."/>
            <person name="Han X."/>
            <person name="Huang E."/>
            <person name="Gao Y."/>
            <person name="Liu J."/>
            <person name="Shao H."/>
            <person name="Ye R."/>
            <person name="Li L."/>
            <person name="Wei W."/>
            <person name="Wang X."/>
            <person name="Wang C."/>
            <person name="Yang T."/>
            <person name="Huo Q."/>
            <person name="Li W."/>
            <person name="Guo W."/>
            <person name="Chen H."/>
            <person name="Zhou L."/>
            <person name="Ni X."/>
            <person name="Tian J."/>
            <person name="Zhou Y."/>
            <person name="Sheng Y."/>
            <person name="Liu T."/>
            <person name="Pan Y."/>
            <person name="Xia L."/>
            <person name="Li J."/>
            <person name="Zhao F."/>
            <person name="Cao W."/>
        </authorList>
    </citation>
    <scope>NUCLEOTIDE SEQUENCE</scope>
    <source>
        <strain evidence="1">Dsil-2018</strain>
    </source>
</reference>
<accession>A0ACB8CCU0</accession>
<organism evidence="1 2">
    <name type="scientific">Dermacentor silvarum</name>
    <name type="common">Tick</name>
    <dbReference type="NCBI Taxonomy" id="543639"/>
    <lineage>
        <taxon>Eukaryota</taxon>
        <taxon>Metazoa</taxon>
        <taxon>Ecdysozoa</taxon>
        <taxon>Arthropoda</taxon>
        <taxon>Chelicerata</taxon>
        <taxon>Arachnida</taxon>
        <taxon>Acari</taxon>
        <taxon>Parasitiformes</taxon>
        <taxon>Ixodida</taxon>
        <taxon>Ixodoidea</taxon>
        <taxon>Ixodidae</taxon>
        <taxon>Rhipicephalinae</taxon>
        <taxon>Dermacentor</taxon>
    </lineage>
</organism>